<dbReference type="RefSeq" id="WP_123042425.1">
    <property type="nucleotide sequence ID" value="NZ_CP033433.1"/>
</dbReference>
<proteinExistence type="inferred from homology"/>
<feature type="transmembrane region" description="Helical" evidence="8">
    <location>
        <begin position="82"/>
        <end position="103"/>
    </location>
</feature>
<feature type="transmembrane region" description="Helical" evidence="8">
    <location>
        <begin position="42"/>
        <end position="62"/>
    </location>
</feature>
<evidence type="ECO:0000313" key="9">
    <source>
        <dbReference type="EMBL" id="AYQ74344.1"/>
    </source>
</evidence>
<keyword evidence="3" id="KW-0813">Transport</keyword>
<dbReference type="InterPro" id="IPR004761">
    <property type="entry name" value="Spore_GerAB"/>
</dbReference>
<accession>A0A3G3K1B7</accession>
<comment type="subcellular location">
    <subcellularLocation>
        <location evidence="1">Membrane</location>
        <topology evidence="1">Multi-pass membrane protein</topology>
    </subcellularLocation>
</comment>
<dbReference type="EMBL" id="CP033433">
    <property type="protein sequence ID" value="AYQ74344.1"/>
    <property type="molecule type" value="Genomic_DNA"/>
</dbReference>
<dbReference type="GO" id="GO:0009847">
    <property type="term" value="P:spore germination"/>
    <property type="evidence" value="ECO:0007669"/>
    <property type="project" value="InterPro"/>
</dbReference>
<dbReference type="PANTHER" id="PTHR34975">
    <property type="entry name" value="SPORE GERMINATION PROTEIN A2"/>
    <property type="match status" value="1"/>
</dbReference>
<protein>
    <submittedName>
        <fullName evidence="9">Spore gernimation protein</fullName>
    </submittedName>
</protein>
<organism evidence="9 10">
    <name type="scientific">Cohnella candidum</name>
    <dbReference type="NCBI Taxonomy" id="2674991"/>
    <lineage>
        <taxon>Bacteria</taxon>
        <taxon>Bacillati</taxon>
        <taxon>Bacillota</taxon>
        <taxon>Bacilli</taxon>
        <taxon>Bacillales</taxon>
        <taxon>Paenibacillaceae</taxon>
        <taxon>Cohnella</taxon>
    </lineage>
</organism>
<dbReference type="GO" id="GO:0016020">
    <property type="term" value="C:membrane"/>
    <property type="evidence" value="ECO:0007669"/>
    <property type="project" value="UniProtKB-SubCell"/>
</dbReference>
<gene>
    <name evidence="9" type="ORF">EAV92_18280</name>
</gene>
<feature type="transmembrane region" description="Helical" evidence="8">
    <location>
        <begin position="149"/>
        <end position="168"/>
    </location>
</feature>
<evidence type="ECO:0000256" key="6">
    <source>
        <dbReference type="ARBA" id="ARBA00022989"/>
    </source>
</evidence>
<feature type="transmembrane region" description="Helical" evidence="8">
    <location>
        <begin position="188"/>
        <end position="206"/>
    </location>
</feature>
<feature type="transmembrane region" description="Helical" evidence="8">
    <location>
        <begin position="269"/>
        <end position="291"/>
    </location>
</feature>
<keyword evidence="7 8" id="KW-0472">Membrane</keyword>
<dbReference type="AlphaFoldDB" id="A0A3G3K1B7"/>
<evidence type="ECO:0000256" key="2">
    <source>
        <dbReference type="ARBA" id="ARBA00007998"/>
    </source>
</evidence>
<sequence length="375" mass="41783">MDKENREIGVHQFTLMVIFFGMGSSILIAPASLAIIAKQDAWISSIIGTLMDLIPVVVYAGLIRLYPRKSILEMNELAFGKWLGIAVSLLYVFFFFVLSYALLGDVGYFLTTQVMPETPIVFIMSCMMLVALMAVRLGPDVIARGSEVFFPWVMLLFFLLVIMLLPKTEVHKMQPIMEFGAVPALRAAFPYGSLQEYVVLMMLLPYVKSSPKIHSSFFAGVIAAGAVVFVIMLLCIVVLGPGLTSVNLYPTLTLAKKISIGKFLERVEVIIGGMWLITITFKLIMTFFATAAGLTQIFRFNNYAFLTVPLAMLVVVFVMPTYTNIVVVVDFVDRVWPYFSWLFMLVLPTAAWVALWVRRLAAKGVDDDSPQVESG</sequence>
<evidence type="ECO:0000313" key="10">
    <source>
        <dbReference type="Proteomes" id="UP000269097"/>
    </source>
</evidence>
<feature type="transmembrane region" description="Helical" evidence="8">
    <location>
        <begin position="118"/>
        <end position="137"/>
    </location>
</feature>
<evidence type="ECO:0000256" key="1">
    <source>
        <dbReference type="ARBA" id="ARBA00004141"/>
    </source>
</evidence>
<keyword evidence="5 8" id="KW-0812">Transmembrane</keyword>
<reference evidence="9 10" key="1">
    <citation type="submission" date="2018-10" db="EMBL/GenBank/DDBJ databases">
        <title>Genome Sequence of Cohnella sp.</title>
        <authorList>
            <person name="Srinivasan S."/>
            <person name="Kim M.K."/>
        </authorList>
    </citation>
    <scope>NUCLEOTIDE SEQUENCE [LARGE SCALE GENOMIC DNA]</scope>
    <source>
        <strain evidence="9 10">18JY8-7</strain>
    </source>
</reference>
<keyword evidence="6 8" id="KW-1133">Transmembrane helix</keyword>
<dbReference type="Pfam" id="PF03845">
    <property type="entry name" value="Spore_permease"/>
    <property type="match status" value="1"/>
</dbReference>
<dbReference type="PANTHER" id="PTHR34975:SF2">
    <property type="entry name" value="SPORE GERMINATION PROTEIN A2"/>
    <property type="match status" value="1"/>
</dbReference>
<dbReference type="NCBIfam" id="TIGR00912">
    <property type="entry name" value="2A0309"/>
    <property type="match status" value="1"/>
</dbReference>
<feature type="transmembrane region" description="Helical" evidence="8">
    <location>
        <begin position="335"/>
        <end position="357"/>
    </location>
</feature>
<keyword evidence="10" id="KW-1185">Reference proteome</keyword>
<evidence type="ECO:0000256" key="3">
    <source>
        <dbReference type="ARBA" id="ARBA00022448"/>
    </source>
</evidence>
<keyword evidence="4" id="KW-0309">Germination</keyword>
<evidence type="ECO:0000256" key="8">
    <source>
        <dbReference type="SAM" id="Phobius"/>
    </source>
</evidence>
<evidence type="ECO:0000256" key="5">
    <source>
        <dbReference type="ARBA" id="ARBA00022692"/>
    </source>
</evidence>
<dbReference type="KEGG" id="coh:EAV92_18280"/>
<evidence type="ECO:0000256" key="4">
    <source>
        <dbReference type="ARBA" id="ARBA00022544"/>
    </source>
</evidence>
<feature type="transmembrane region" description="Helical" evidence="8">
    <location>
        <begin position="303"/>
        <end position="323"/>
    </location>
</feature>
<name>A0A3G3K1B7_9BACL</name>
<comment type="similarity">
    <text evidence="2">Belongs to the amino acid-polyamine-organocation (APC) superfamily. Spore germination protein (SGP) (TC 2.A.3.9) family.</text>
</comment>
<feature type="transmembrane region" description="Helical" evidence="8">
    <location>
        <begin position="12"/>
        <end position="36"/>
    </location>
</feature>
<evidence type="ECO:0000256" key="7">
    <source>
        <dbReference type="ARBA" id="ARBA00023136"/>
    </source>
</evidence>
<dbReference type="Proteomes" id="UP000269097">
    <property type="component" value="Chromosome"/>
</dbReference>
<feature type="transmembrane region" description="Helical" evidence="8">
    <location>
        <begin position="218"/>
        <end position="240"/>
    </location>
</feature>